<dbReference type="EC" id="2.7.11.1" evidence="1"/>
<protein>
    <recommendedName>
        <fullName evidence="1">non-specific serine/threonine protein kinase</fullName>
        <ecNumber evidence="1">2.7.11.1</ecNumber>
    </recommendedName>
</protein>
<dbReference type="Proteomes" id="UP000325372">
    <property type="component" value="Unassembled WGS sequence"/>
</dbReference>
<keyword evidence="6" id="KW-0067">ATP-binding</keyword>
<keyword evidence="3" id="KW-0808">Transferase</keyword>
<dbReference type="InterPro" id="IPR018934">
    <property type="entry name" value="RIO_dom"/>
</dbReference>
<evidence type="ECO:0000256" key="4">
    <source>
        <dbReference type="ARBA" id="ARBA00022741"/>
    </source>
</evidence>
<dbReference type="SUPFAM" id="SSF56112">
    <property type="entry name" value="Protein kinase-like (PK-like)"/>
    <property type="match status" value="1"/>
</dbReference>
<evidence type="ECO:0000256" key="2">
    <source>
        <dbReference type="ARBA" id="ARBA00022527"/>
    </source>
</evidence>
<evidence type="ECO:0000256" key="8">
    <source>
        <dbReference type="ARBA" id="ARBA00048679"/>
    </source>
</evidence>
<keyword evidence="2" id="KW-0723">Serine/threonine-protein kinase</keyword>
<dbReference type="PANTHER" id="PTHR37171:SF1">
    <property type="entry name" value="SERINE_THREONINE-PROTEIN KINASE YRZF-RELATED"/>
    <property type="match status" value="1"/>
</dbReference>
<dbReference type="AlphaFoldDB" id="A0A5N0T741"/>
<organism evidence="10 11">
    <name type="scientific">Marinihelvus fidelis</name>
    <dbReference type="NCBI Taxonomy" id="2613842"/>
    <lineage>
        <taxon>Bacteria</taxon>
        <taxon>Pseudomonadati</taxon>
        <taxon>Pseudomonadota</taxon>
        <taxon>Gammaproteobacteria</taxon>
        <taxon>Chromatiales</taxon>
        <taxon>Wenzhouxiangellaceae</taxon>
        <taxon>Marinihelvus</taxon>
    </lineage>
</organism>
<dbReference type="Pfam" id="PF01163">
    <property type="entry name" value="RIO1"/>
    <property type="match status" value="1"/>
</dbReference>
<evidence type="ECO:0000256" key="3">
    <source>
        <dbReference type="ARBA" id="ARBA00022679"/>
    </source>
</evidence>
<reference evidence="10 11" key="1">
    <citation type="submission" date="2019-09" db="EMBL/GenBank/DDBJ databases">
        <title>Wenzhouxiangella sp. Genome sequencing and assembly.</title>
        <authorList>
            <person name="Zhang R."/>
        </authorList>
    </citation>
    <scope>NUCLEOTIDE SEQUENCE [LARGE SCALE GENOMIC DNA]</scope>
    <source>
        <strain evidence="10 11">W260</strain>
    </source>
</reference>
<evidence type="ECO:0000256" key="7">
    <source>
        <dbReference type="ARBA" id="ARBA00047899"/>
    </source>
</evidence>
<keyword evidence="4" id="KW-0547">Nucleotide-binding</keyword>
<dbReference type="RefSeq" id="WP_150864502.1">
    <property type="nucleotide sequence ID" value="NZ_VYXP01000006.1"/>
</dbReference>
<dbReference type="InterPro" id="IPR011009">
    <property type="entry name" value="Kinase-like_dom_sf"/>
</dbReference>
<evidence type="ECO:0000313" key="10">
    <source>
        <dbReference type="EMBL" id="KAA9130865.1"/>
    </source>
</evidence>
<evidence type="ECO:0000313" key="11">
    <source>
        <dbReference type="Proteomes" id="UP000325372"/>
    </source>
</evidence>
<keyword evidence="11" id="KW-1185">Reference proteome</keyword>
<keyword evidence="5" id="KW-0418">Kinase</keyword>
<dbReference type="GO" id="GO:0004674">
    <property type="term" value="F:protein serine/threonine kinase activity"/>
    <property type="evidence" value="ECO:0007669"/>
    <property type="project" value="UniProtKB-KW"/>
</dbReference>
<proteinExistence type="predicted"/>
<comment type="caution">
    <text evidence="10">The sequence shown here is derived from an EMBL/GenBank/DDBJ whole genome shotgun (WGS) entry which is preliminary data.</text>
</comment>
<dbReference type="EMBL" id="VYXP01000006">
    <property type="protein sequence ID" value="KAA9130865.1"/>
    <property type="molecule type" value="Genomic_DNA"/>
</dbReference>
<evidence type="ECO:0000256" key="6">
    <source>
        <dbReference type="ARBA" id="ARBA00022840"/>
    </source>
</evidence>
<feature type="domain" description="RIO-type" evidence="9">
    <location>
        <begin position="59"/>
        <end position="155"/>
    </location>
</feature>
<name>A0A5N0T741_9GAMM</name>
<sequence length="222" mass="25343">MPEFRLPKHLARWADNCMASGQNVLATSNQGTVLLFQEVGMSFVIKVAMGSGPVLRARQATLRREARAYQRMQGIRGVPKFLGMIDERYLVLEFIRGRPYREAEISEREAWFARLLEIIRAFHECGVAHGDLKSKSNLMMADDGAPVVIDFGTTVLDKPGFHPINRRLFNYACQLDLNAWVKHKYDGDYDAASGEDAALLKYGLVERWLRRRRQRQAARDEG</sequence>
<evidence type="ECO:0000256" key="5">
    <source>
        <dbReference type="ARBA" id="ARBA00022777"/>
    </source>
</evidence>
<dbReference type="GO" id="GO:0005524">
    <property type="term" value="F:ATP binding"/>
    <property type="evidence" value="ECO:0007669"/>
    <property type="project" value="UniProtKB-KW"/>
</dbReference>
<dbReference type="PANTHER" id="PTHR37171">
    <property type="entry name" value="SERINE/THREONINE-PROTEIN KINASE YRZF-RELATED"/>
    <property type="match status" value="1"/>
</dbReference>
<gene>
    <name evidence="10" type="ORF">F3N42_10910</name>
</gene>
<evidence type="ECO:0000256" key="1">
    <source>
        <dbReference type="ARBA" id="ARBA00012513"/>
    </source>
</evidence>
<dbReference type="InterPro" id="IPR052396">
    <property type="entry name" value="Meiotic_Drive_Suppr_Kinase"/>
</dbReference>
<accession>A0A5N0T741</accession>
<dbReference type="Gene3D" id="1.10.510.10">
    <property type="entry name" value="Transferase(Phosphotransferase) domain 1"/>
    <property type="match status" value="1"/>
</dbReference>
<comment type="catalytic activity">
    <reaction evidence="7">
        <text>L-threonyl-[protein] + ATP = O-phospho-L-threonyl-[protein] + ADP + H(+)</text>
        <dbReference type="Rhea" id="RHEA:46608"/>
        <dbReference type="Rhea" id="RHEA-COMP:11060"/>
        <dbReference type="Rhea" id="RHEA-COMP:11605"/>
        <dbReference type="ChEBI" id="CHEBI:15378"/>
        <dbReference type="ChEBI" id="CHEBI:30013"/>
        <dbReference type="ChEBI" id="CHEBI:30616"/>
        <dbReference type="ChEBI" id="CHEBI:61977"/>
        <dbReference type="ChEBI" id="CHEBI:456216"/>
        <dbReference type="EC" id="2.7.11.1"/>
    </reaction>
</comment>
<comment type="catalytic activity">
    <reaction evidence="8">
        <text>L-seryl-[protein] + ATP = O-phospho-L-seryl-[protein] + ADP + H(+)</text>
        <dbReference type="Rhea" id="RHEA:17989"/>
        <dbReference type="Rhea" id="RHEA-COMP:9863"/>
        <dbReference type="Rhea" id="RHEA-COMP:11604"/>
        <dbReference type="ChEBI" id="CHEBI:15378"/>
        <dbReference type="ChEBI" id="CHEBI:29999"/>
        <dbReference type="ChEBI" id="CHEBI:30616"/>
        <dbReference type="ChEBI" id="CHEBI:83421"/>
        <dbReference type="ChEBI" id="CHEBI:456216"/>
        <dbReference type="EC" id="2.7.11.1"/>
    </reaction>
</comment>
<evidence type="ECO:0000259" key="9">
    <source>
        <dbReference type="Pfam" id="PF01163"/>
    </source>
</evidence>